<name>A0AAD5J4M6_ACENE</name>
<dbReference type="Pfam" id="PF13456">
    <property type="entry name" value="RVT_3"/>
    <property type="match status" value="1"/>
</dbReference>
<gene>
    <name evidence="2" type="ORF">LWI28_000716</name>
    <name evidence="3" type="ORF">LWI28_012597</name>
</gene>
<dbReference type="PANTHER" id="PTHR47074:SF11">
    <property type="entry name" value="REVERSE TRANSCRIPTASE-LIKE PROTEIN"/>
    <property type="match status" value="1"/>
</dbReference>
<dbReference type="EMBL" id="JAJSOW010000100">
    <property type="protein sequence ID" value="KAI9184745.1"/>
    <property type="molecule type" value="Genomic_DNA"/>
</dbReference>
<keyword evidence="4" id="KW-1185">Reference proteome</keyword>
<evidence type="ECO:0000313" key="3">
    <source>
        <dbReference type="EMBL" id="KAI9185976.1"/>
    </source>
</evidence>
<evidence type="ECO:0000313" key="4">
    <source>
        <dbReference type="Proteomes" id="UP001064489"/>
    </source>
</evidence>
<sequence>MGAIIRDDKGRVLLARSIQMLGIFSVGAGEFLAIREGLKLAKLYNWGVNFVEVTSSRVTSSFYGVDLPLGFSKLIAVDIKDFLLDAGICKVQAIPKSRNSLALKLAHLAFSSVREFLWLDSSLVVR</sequence>
<feature type="domain" description="RNase H type-1" evidence="1">
    <location>
        <begin position="2"/>
        <end position="108"/>
    </location>
</feature>
<dbReference type="AlphaFoldDB" id="A0AAD5J4M6"/>
<dbReference type="EMBL" id="JAJSOW010000100">
    <property type="protein sequence ID" value="KAI9185976.1"/>
    <property type="molecule type" value="Genomic_DNA"/>
</dbReference>
<evidence type="ECO:0000313" key="2">
    <source>
        <dbReference type="EMBL" id="KAI9184745.1"/>
    </source>
</evidence>
<reference evidence="3" key="2">
    <citation type="submission" date="2023-02" db="EMBL/GenBank/DDBJ databases">
        <authorList>
            <person name="Swenson N.G."/>
            <person name="Wegrzyn J.L."/>
            <person name="Mcevoy S.L."/>
        </authorList>
    </citation>
    <scope>NUCLEOTIDE SEQUENCE</scope>
    <source>
        <strain evidence="3">91603</strain>
        <tissue evidence="3">Leaf</tissue>
    </source>
</reference>
<evidence type="ECO:0000259" key="1">
    <source>
        <dbReference type="Pfam" id="PF13456"/>
    </source>
</evidence>
<proteinExistence type="predicted"/>
<dbReference type="Proteomes" id="UP001064489">
    <property type="component" value="Chromosome 3"/>
</dbReference>
<dbReference type="GO" id="GO:0004523">
    <property type="term" value="F:RNA-DNA hybrid ribonuclease activity"/>
    <property type="evidence" value="ECO:0007669"/>
    <property type="project" value="InterPro"/>
</dbReference>
<accession>A0AAD5J4M6</accession>
<organism evidence="3 4">
    <name type="scientific">Acer negundo</name>
    <name type="common">Box elder</name>
    <dbReference type="NCBI Taxonomy" id="4023"/>
    <lineage>
        <taxon>Eukaryota</taxon>
        <taxon>Viridiplantae</taxon>
        <taxon>Streptophyta</taxon>
        <taxon>Embryophyta</taxon>
        <taxon>Tracheophyta</taxon>
        <taxon>Spermatophyta</taxon>
        <taxon>Magnoliopsida</taxon>
        <taxon>eudicotyledons</taxon>
        <taxon>Gunneridae</taxon>
        <taxon>Pentapetalae</taxon>
        <taxon>rosids</taxon>
        <taxon>malvids</taxon>
        <taxon>Sapindales</taxon>
        <taxon>Sapindaceae</taxon>
        <taxon>Hippocastanoideae</taxon>
        <taxon>Acereae</taxon>
        <taxon>Acer</taxon>
    </lineage>
</organism>
<dbReference type="InterPro" id="IPR052929">
    <property type="entry name" value="RNase_H-like_EbsB-rel"/>
</dbReference>
<comment type="caution">
    <text evidence="3">The sequence shown here is derived from an EMBL/GenBank/DDBJ whole genome shotgun (WGS) entry which is preliminary data.</text>
</comment>
<protein>
    <recommendedName>
        <fullName evidence="1">RNase H type-1 domain-containing protein</fullName>
    </recommendedName>
</protein>
<dbReference type="InterPro" id="IPR002156">
    <property type="entry name" value="RNaseH_domain"/>
</dbReference>
<dbReference type="PANTHER" id="PTHR47074">
    <property type="entry name" value="BNAC02G40300D PROTEIN"/>
    <property type="match status" value="1"/>
</dbReference>
<reference evidence="3" key="1">
    <citation type="journal article" date="2022" name="Plant J.">
        <title>Strategies of tolerance reflected in two North American maple genomes.</title>
        <authorList>
            <person name="McEvoy S.L."/>
            <person name="Sezen U.U."/>
            <person name="Trouern-Trend A."/>
            <person name="McMahon S.M."/>
            <person name="Schaberg P.G."/>
            <person name="Yang J."/>
            <person name="Wegrzyn J.L."/>
            <person name="Swenson N.G."/>
        </authorList>
    </citation>
    <scope>NUCLEOTIDE SEQUENCE</scope>
    <source>
        <strain evidence="3">91603</strain>
    </source>
</reference>
<dbReference type="GO" id="GO:0003676">
    <property type="term" value="F:nucleic acid binding"/>
    <property type="evidence" value="ECO:0007669"/>
    <property type="project" value="InterPro"/>
</dbReference>